<organism evidence="1 2">
    <name type="scientific">Microbispora hainanensis</name>
    <dbReference type="NCBI Taxonomy" id="568844"/>
    <lineage>
        <taxon>Bacteria</taxon>
        <taxon>Bacillati</taxon>
        <taxon>Actinomycetota</taxon>
        <taxon>Actinomycetes</taxon>
        <taxon>Streptosporangiales</taxon>
        <taxon>Streptosporangiaceae</taxon>
        <taxon>Microbispora</taxon>
    </lineage>
</organism>
<dbReference type="Proteomes" id="UP001432011">
    <property type="component" value="Chromosome"/>
</dbReference>
<dbReference type="RefSeq" id="WP_328709529.1">
    <property type="nucleotide sequence ID" value="NZ_CP108085.1"/>
</dbReference>
<name>A0ABZ1SRQ5_9ACTN</name>
<gene>
    <name evidence="1" type="ORF">OG913_39860</name>
</gene>
<reference evidence="1" key="1">
    <citation type="submission" date="2022-10" db="EMBL/GenBank/DDBJ databases">
        <title>The complete genomes of actinobacterial strains from the NBC collection.</title>
        <authorList>
            <person name="Joergensen T.S."/>
            <person name="Alvarez Arevalo M."/>
            <person name="Sterndorff E.B."/>
            <person name="Faurdal D."/>
            <person name="Vuksanovic O."/>
            <person name="Mourched A.-S."/>
            <person name="Charusanti P."/>
            <person name="Shaw S."/>
            <person name="Blin K."/>
            <person name="Weber T."/>
        </authorList>
    </citation>
    <scope>NUCLEOTIDE SEQUENCE</scope>
    <source>
        <strain evidence="1">NBC_00254</strain>
    </source>
</reference>
<proteinExistence type="predicted"/>
<keyword evidence="2" id="KW-1185">Reference proteome</keyword>
<accession>A0ABZ1SRQ5</accession>
<dbReference type="EMBL" id="CP108085">
    <property type="protein sequence ID" value="WUP75431.1"/>
    <property type="molecule type" value="Genomic_DNA"/>
</dbReference>
<sequence>MGPLFAEPLETLLRLAALRSGVARWWHSWSGPARFRGVRCDELPLGKIATLAVSPDGLRAALAELSALGVDIRRAAPADTAPSTFGSAVVGGLANVRVDGAEHDLFVLTTGIVLVANPGKSDNGRQRMRDLLGTTTAVSLAERNRFVAFEEIESVRIGKRIPLDAELVLYGGATLRLRERWSSDELDDDSRKHLIALLENI</sequence>
<evidence type="ECO:0000313" key="2">
    <source>
        <dbReference type="Proteomes" id="UP001432011"/>
    </source>
</evidence>
<evidence type="ECO:0000313" key="1">
    <source>
        <dbReference type="EMBL" id="WUP75431.1"/>
    </source>
</evidence>
<protein>
    <submittedName>
        <fullName evidence="1">Uncharacterized protein</fullName>
    </submittedName>
</protein>